<dbReference type="Pfam" id="PF03129">
    <property type="entry name" value="HGTP_anticodon"/>
    <property type="match status" value="1"/>
</dbReference>
<protein>
    <recommendedName>
        <fullName evidence="5">Prolyl-tRNA synthetase</fullName>
    </recommendedName>
</protein>
<dbReference type="PANTHER" id="PTHR42753">
    <property type="entry name" value="MITOCHONDRIAL RIBOSOME PROTEIN L39/PROLYL-TRNA LIGASE FAMILY MEMBER"/>
    <property type="match status" value="1"/>
</dbReference>
<gene>
    <name evidence="3" type="ORF">AAG570_012566</name>
</gene>
<dbReference type="PRINTS" id="PR01043">
    <property type="entry name" value="TRNASYNTHGLY"/>
</dbReference>
<dbReference type="Proteomes" id="UP001558652">
    <property type="component" value="Unassembled WGS sequence"/>
</dbReference>
<organism evidence="3 4">
    <name type="scientific">Ranatra chinensis</name>
    <dbReference type="NCBI Taxonomy" id="642074"/>
    <lineage>
        <taxon>Eukaryota</taxon>
        <taxon>Metazoa</taxon>
        <taxon>Ecdysozoa</taxon>
        <taxon>Arthropoda</taxon>
        <taxon>Hexapoda</taxon>
        <taxon>Insecta</taxon>
        <taxon>Pterygota</taxon>
        <taxon>Neoptera</taxon>
        <taxon>Paraneoptera</taxon>
        <taxon>Hemiptera</taxon>
        <taxon>Heteroptera</taxon>
        <taxon>Panheteroptera</taxon>
        <taxon>Nepomorpha</taxon>
        <taxon>Nepidae</taxon>
        <taxon>Ranatrinae</taxon>
        <taxon>Ranatra</taxon>
    </lineage>
</organism>
<reference evidence="3 4" key="1">
    <citation type="submission" date="2024-07" db="EMBL/GenBank/DDBJ databases">
        <title>Chromosome-level genome assembly of the water stick insect Ranatra chinensis (Heteroptera: Nepidae).</title>
        <authorList>
            <person name="Liu X."/>
        </authorList>
    </citation>
    <scope>NUCLEOTIDE SEQUENCE [LARGE SCALE GENOMIC DNA]</scope>
    <source>
        <strain evidence="3">Cailab_2021Rc</strain>
        <tissue evidence="3">Muscle</tissue>
    </source>
</reference>
<sequence length="318" mass="35843">MSTIPDVTSNKLPILLYQITTKFRDEVKPRCGLLRAREFLMKDLYSFDKSLFDAKITYNNICSTYDRIFENLNIPYLKVVGETGDMGGILSHEYHIPSDIGEDTLAVCEECNNASNSKLYQSDFCCVCNNKMKLVRSIEVGHTFLLGKRYSAPLQATFKNTDNSVVPLVMGSYGLGLTRILAACVEVLSPKENIKWPLLIAPYSVVIITPKAGSHGAYSCGDLGNQIYSRLNCMQHLSEDVLLDDRDNLTIGKRVWHARRTGYPYLIVIGEKATLQPPTVELLDVAHDSVKYLSYPDLIQFFNEHFDSLDQNISYQIS</sequence>
<proteinExistence type="predicted"/>
<dbReference type="AlphaFoldDB" id="A0ABD0YEJ2"/>
<dbReference type="Gene3D" id="3.40.50.800">
    <property type="entry name" value="Anticodon-binding domain"/>
    <property type="match status" value="1"/>
</dbReference>
<dbReference type="SUPFAM" id="SSF52954">
    <property type="entry name" value="Class II aaRS ABD-related"/>
    <property type="match status" value="1"/>
</dbReference>
<dbReference type="InterPro" id="IPR050062">
    <property type="entry name" value="Pro-tRNA_synthetase"/>
</dbReference>
<dbReference type="SUPFAM" id="SSF55681">
    <property type="entry name" value="Class II aaRS and biotin synthetases"/>
    <property type="match status" value="1"/>
</dbReference>
<feature type="domain" description="Aminoacyl-tRNA synthetase class II (G/ P/ S/T)" evidence="1">
    <location>
        <begin position="9"/>
        <end position="186"/>
    </location>
</feature>
<keyword evidence="4" id="KW-1185">Reference proteome</keyword>
<evidence type="ECO:0000313" key="4">
    <source>
        <dbReference type="Proteomes" id="UP001558652"/>
    </source>
</evidence>
<feature type="domain" description="Anticodon-binding" evidence="2">
    <location>
        <begin position="205"/>
        <end position="303"/>
    </location>
</feature>
<evidence type="ECO:0000259" key="2">
    <source>
        <dbReference type="Pfam" id="PF03129"/>
    </source>
</evidence>
<dbReference type="PANTHER" id="PTHR42753:SF10">
    <property type="entry name" value="PROLINE--TRNA LIGASE, MITOCHONDRIAL-RELATED"/>
    <property type="match status" value="1"/>
</dbReference>
<dbReference type="InterPro" id="IPR036621">
    <property type="entry name" value="Anticodon-bd_dom_sf"/>
</dbReference>
<dbReference type="InterPro" id="IPR002314">
    <property type="entry name" value="aa-tRNA-synt_IIb"/>
</dbReference>
<comment type="caution">
    <text evidence="3">The sequence shown here is derived from an EMBL/GenBank/DDBJ whole genome shotgun (WGS) entry which is preliminary data.</text>
</comment>
<accession>A0ABD0YEJ2</accession>
<dbReference type="Pfam" id="PF00587">
    <property type="entry name" value="tRNA-synt_2b"/>
    <property type="match status" value="1"/>
</dbReference>
<dbReference type="InterPro" id="IPR004154">
    <property type="entry name" value="Anticodon-bd"/>
</dbReference>
<dbReference type="InterPro" id="IPR045864">
    <property type="entry name" value="aa-tRNA-synth_II/BPL/LPL"/>
</dbReference>
<evidence type="ECO:0000259" key="1">
    <source>
        <dbReference type="Pfam" id="PF00587"/>
    </source>
</evidence>
<dbReference type="Gene3D" id="3.30.930.10">
    <property type="entry name" value="Bira Bifunctional Protein, Domain 2"/>
    <property type="match status" value="1"/>
</dbReference>
<name>A0ABD0YEJ2_9HEMI</name>
<dbReference type="EMBL" id="JBFDAA010000008">
    <property type="protein sequence ID" value="KAL1129621.1"/>
    <property type="molecule type" value="Genomic_DNA"/>
</dbReference>
<evidence type="ECO:0008006" key="5">
    <source>
        <dbReference type="Google" id="ProtNLM"/>
    </source>
</evidence>
<evidence type="ECO:0000313" key="3">
    <source>
        <dbReference type="EMBL" id="KAL1129621.1"/>
    </source>
</evidence>